<sequence>MDRYQVVAPYVTVPTMTQRGQQVVGLGKGAFVPEDASKEWVERHLRKKMIEKLPAPASPARNEEVPPPPPAAPPASDTPQAPPESGPGSGKQAWVDYAVARGMDRDEANDMTRDDLIAALREE</sequence>
<keyword evidence="3" id="KW-1185">Reference proteome</keyword>
<dbReference type="EMBL" id="JBFARM010000005">
    <property type="protein sequence ID" value="MEV4287357.1"/>
    <property type="molecule type" value="Genomic_DNA"/>
</dbReference>
<dbReference type="Proteomes" id="UP001552427">
    <property type="component" value="Unassembled WGS sequence"/>
</dbReference>
<feature type="compositionally biased region" description="Basic and acidic residues" evidence="1">
    <location>
        <begin position="102"/>
        <end position="123"/>
    </location>
</feature>
<accession>A0ABV3H4A6</accession>
<proteinExistence type="predicted"/>
<comment type="caution">
    <text evidence="2">The sequence shown here is derived from an EMBL/GenBank/DDBJ whole genome shotgun (WGS) entry which is preliminary data.</text>
</comment>
<name>A0ABV3H4A6_9ACTN</name>
<organism evidence="2 3">
    <name type="scientific">Nonomuraea bangladeshensis</name>
    <dbReference type="NCBI Taxonomy" id="404385"/>
    <lineage>
        <taxon>Bacteria</taxon>
        <taxon>Bacillati</taxon>
        <taxon>Actinomycetota</taxon>
        <taxon>Actinomycetes</taxon>
        <taxon>Streptosporangiales</taxon>
        <taxon>Streptosporangiaceae</taxon>
        <taxon>Nonomuraea</taxon>
    </lineage>
</organism>
<feature type="region of interest" description="Disordered" evidence="1">
    <location>
        <begin position="51"/>
        <end position="123"/>
    </location>
</feature>
<evidence type="ECO:0000313" key="3">
    <source>
        <dbReference type="Proteomes" id="UP001552427"/>
    </source>
</evidence>
<dbReference type="RefSeq" id="WP_364450720.1">
    <property type="nucleotide sequence ID" value="NZ_JBFARM010000005.1"/>
</dbReference>
<gene>
    <name evidence="2" type="ORF">AB0K40_17775</name>
</gene>
<reference evidence="2 3" key="1">
    <citation type="submission" date="2024-06" db="EMBL/GenBank/DDBJ databases">
        <title>The Natural Products Discovery Center: Release of the First 8490 Sequenced Strains for Exploring Actinobacteria Biosynthetic Diversity.</title>
        <authorList>
            <person name="Kalkreuter E."/>
            <person name="Kautsar S.A."/>
            <person name="Yang D."/>
            <person name="Bader C.D."/>
            <person name="Teijaro C.N."/>
            <person name="Fluegel L."/>
            <person name="Davis C.M."/>
            <person name="Simpson J.R."/>
            <person name="Lauterbach L."/>
            <person name="Steele A.D."/>
            <person name="Gui C."/>
            <person name="Meng S."/>
            <person name="Li G."/>
            <person name="Viehrig K."/>
            <person name="Ye F."/>
            <person name="Su P."/>
            <person name="Kiefer A.F."/>
            <person name="Nichols A."/>
            <person name="Cepeda A.J."/>
            <person name="Yan W."/>
            <person name="Fan B."/>
            <person name="Jiang Y."/>
            <person name="Adhikari A."/>
            <person name="Zheng C.-J."/>
            <person name="Schuster L."/>
            <person name="Cowan T.M."/>
            <person name="Smanski M.J."/>
            <person name="Chevrette M.G."/>
            <person name="De Carvalho L.P.S."/>
            <person name="Shen B."/>
        </authorList>
    </citation>
    <scope>NUCLEOTIDE SEQUENCE [LARGE SCALE GENOMIC DNA]</scope>
    <source>
        <strain evidence="2 3">NPDC049574</strain>
    </source>
</reference>
<evidence type="ECO:0000313" key="2">
    <source>
        <dbReference type="EMBL" id="MEV4287357.1"/>
    </source>
</evidence>
<protein>
    <submittedName>
        <fullName evidence="2">Uncharacterized protein</fullName>
    </submittedName>
</protein>
<evidence type="ECO:0000256" key="1">
    <source>
        <dbReference type="SAM" id="MobiDB-lite"/>
    </source>
</evidence>